<name>A0A8J5XNE3_DIALT</name>
<dbReference type="Pfam" id="PF09418">
    <property type="entry name" value="DUF2009"/>
    <property type="match status" value="1"/>
</dbReference>
<proteinExistence type="predicted"/>
<evidence type="ECO:0000313" key="3">
    <source>
        <dbReference type="EMBL" id="KAG8468358.1"/>
    </source>
</evidence>
<protein>
    <recommendedName>
        <fullName evidence="2">Non-canonical E2 ubiquitin-conjugating enzyme C-terminal domain-containing protein</fullName>
    </recommendedName>
</protein>
<dbReference type="OrthoDB" id="406045at2759"/>
<dbReference type="PANTHER" id="PTHR31560">
    <property type="entry name" value="UPF0652 PROTEIN C16A11.03C-RELATED"/>
    <property type="match status" value="1"/>
</dbReference>
<dbReference type="Proteomes" id="UP000751190">
    <property type="component" value="Unassembled WGS sequence"/>
</dbReference>
<dbReference type="InterPro" id="IPR018553">
    <property type="entry name" value="E2_Ub-conjug_enz"/>
</dbReference>
<comment type="caution">
    <text evidence="3">The sequence shown here is derived from an EMBL/GenBank/DDBJ whole genome shotgun (WGS) entry which is preliminary data.</text>
</comment>
<accession>A0A8J5XNE3</accession>
<evidence type="ECO:0000313" key="4">
    <source>
        <dbReference type="Proteomes" id="UP000751190"/>
    </source>
</evidence>
<keyword evidence="4" id="KW-1185">Reference proteome</keyword>
<feature type="compositionally biased region" description="Low complexity" evidence="1">
    <location>
        <begin position="52"/>
        <end position="64"/>
    </location>
</feature>
<dbReference type="AlphaFoldDB" id="A0A8J5XNE3"/>
<dbReference type="PANTHER" id="PTHR31560:SF0">
    <property type="entry name" value="UPF0652 PROTEIN C22H10.08"/>
    <property type="match status" value="1"/>
</dbReference>
<feature type="region of interest" description="Disordered" evidence="1">
    <location>
        <begin position="45"/>
        <end position="67"/>
    </location>
</feature>
<evidence type="ECO:0000259" key="2">
    <source>
        <dbReference type="Pfam" id="PF09418"/>
    </source>
</evidence>
<reference evidence="3" key="1">
    <citation type="submission" date="2021-05" db="EMBL/GenBank/DDBJ databases">
        <title>The genome of the haptophyte Pavlova lutheri (Diacronema luteri, Pavlovales) - a model for lipid biosynthesis in eukaryotic algae.</title>
        <authorList>
            <person name="Hulatt C.J."/>
            <person name="Posewitz M.C."/>
        </authorList>
    </citation>
    <scope>NUCLEOTIDE SEQUENCE</scope>
    <source>
        <strain evidence="3">NIVA-4/92</strain>
    </source>
</reference>
<evidence type="ECO:0000256" key="1">
    <source>
        <dbReference type="SAM" id="MobiDB-lite"/>
    </source>
</evidence>
<feature type="domain" description="Non-canonical E2 ubiquitin-conjugating enzyme C-terminal" evidence="2">
    <location>
        <begin position="130"/>
        <end position="589"/>
    </location>
</feature>
<sequence>MRSRVRRAAMHALRAAYDDVGGTDVSCIPLIDKLHAQVLLTPPGWSPDDDASSAAAAEGAAHAGRQVDVEPATAQHKPALAIAHRMWRAATVALWRSDHDDLLGGDAELAGVLSGDVPSDTEVGAWFTERARYVPLRLALRERKTLRLLEGMMGVTEYTSLVDTPVLAANPAKRTQKQLREIHLLLVALVTAFHDAKAGQRLNESRDYARHAGTLASMFEALRRYKVTNPEKMRTSYGKLLFLLQDANSSHGLAAFGPLLKPLETVYTHLERHGGLALLGDELLAVATQCIAADPEKNRSQIQAEIRAKEKAVEALVNKYRSATLSADKVRLALYSLGDNNAYMHQARDPIDRMIRLLCVHFPAAAPENASLSLAIGGGEGGARLSHSHSRQHAFALQSLLLWREIAHEMFKLWCLAEADLLDGSSPYSLRDTGQGLQRVQPARRTERAMRELLHHTQRKLGTWVGSAVIHMGDTNVPNALTFIDKYAAIERILNPLLLVLDAIASPRHQPAQLQSYIALRWHSPTDAVKAILCDFFKFAFDGSGADNFYDAGSCIDGRLTSAWNWCSQVASKPYYPLFKMCGFIGFDGEFQA</sequence>
<dbReference type="EMBL" id="JAGTXO010000004">
    <property type="protein sequence ID" value="KAG8468358.1"/>
    <property type="molecule type" value="Genomic_DNA"/>
</dbReference>
<gene>
    <name evidence="3" type="ORF">KFE25_013441</name>
</gene>
<dbReference type="InterPro" id="IPR057668">
    <property type="entry name" value="E2_Ub-conjug_enz_C"/>
</dbReference>
<organism evidence="3 4">
    <name type="scientific">Diacronema lutheri</name>
    <name type="common">Unicellular marine alga</name>
    <name type="synonym">Monochrysis lutheri</name>
    <dbReference type="NCBI Taxonomy" id="2081491"/>
    <lineage>
        <taxon>Eukaryota</taxon>
        <taxon>Haptista</taxon>
        <taxon>Haptophyta</taxon>
        <taxon>Pavlovophyceae</taxon>
        <taxon>Pavlovales</taxon>
        <taxon>Pavlovaceae</taxon>
        <taxon>Diacronema</taxon>
    </lineage>
</organism>
<dbReference type="OMA" id="DAFAHMF"/>